<keyword evidence="2" id="KW-1185">Reference proteome</keyword>
<accession>A0A917FFI9</accession>
<dbReference type="Proteomes" id="UP000632498">
    <property type="component" value="Unassembled WGS sequence"/>
</dbReference>
<dbReference type="RefSeq" id="WP_188666031.1">
    <property type="nucleotide sequence ID" value="NZ_BMHV01000020.1"/>
</dbReference>
<dbReference type="PROSITE" id="PS51257">
    <property type="entry name" value="PROKAR_LIPOPROTEIN"/>
    <property type="match status" value="1"/>
</dbReference>
<reference evidence="1" key="1">
    <citation type="journal article" date="2014" name="Int. J. Syst. Evol. Microbiol.">
        <title>Complete genome sequence of Corynebacterium casei LMG S-19264T (=DSM 44701T), isolated from a smear-ripened cheese.</title>
        <authorList>
            <consortium name="US DOE Joint Genome Institute (JGI-PGF)"/>
            <person name="Walter F."/>
            <person name="Albersmeier A."/>
            <person name="Kalinowski J."/>
            <person name="Ruckert C."/>
        </authorList>
    </citation>
    <scope>NUCLEOTIDE SEQUENCE</scope>
    <source>
        <strain evidence="1">CGMCC 1.15254</strain>
    </source>
</reference>
<evidence type="ECO:0000313" key="2">
    <source>
        <dbReference type="Proteomes" id="UP000632498"/>
    </source>
</evidence>
<dbReference type="AlphaFoldDB" id="A0A917FFI9"/>
<comment type="caution">
    <text evidence="1">The sequence shown here is derived from an EMBL/GenBank/DDBJ whole genome shotgun (WGS) entry which is preliminary data.</text>
</comment>
<evidence type="ECO:0000313" key="1">
    <source>
        <dbReference type="EMBL" id="GGF70928.1"/>
    </source>
</evidence>
<name>A0A917FFI9_9PROT</name>
<sequence>MGAIKTIGCLLVIGFLSGCVSIADINVSTNKIEKTWLLDYQKTEEALRTRVIDAPSLETFTQVKKALVSIDLPVTKSSLEDGEVWAQGIAPAPLSQQEWEGVAEKESPRVKELSGGLLYLKDDPSDYVLTVKITLRAIDRKTLVVIDYLLSAPKFEAYGINMPKVAPPEAVLIGSAKFWDALERKLQLVDIPKPRRANPDELGA</sequence>
<reference evidence="1" key="2">
    <citation type="submission" date="2020-09" db="EMBL/GenBank/DDBJ databases">
        <authorList>
            <person name="Sun Q."/>
            <person name="Zhou Y."/>
        </authorList>
    </citation>
    <scope>NUCLEOTIDE SEQUENCE</scope>
    <source>
        <strain evidence="1">CGMCC 1.15254</strain>
    </source>
</reference>
<organism evidence="1 2">
    <name type="scientific">Terasakiella brassicae</name>
    <dbReference type="NCBI Taxonomy" id="1634917"/>
    <lineage>
        <taxon>Bacteria</taxon>
        <taxon>Pseudomonadati</taxon>
        <taxon>Pseudomonadota</taxon>
        <taxon>Alphaproteobacteria</taxon>
        <taxon>Rhodospirillales</taxon>
        <taxon>Terasakiellaceae</taxon>
        <taxon>Terasakiella</taxon>
    </lineage>
</organism>
<protein>
    <submittedName>
        <fullName evidence="1">Uncharacterized protein</fullName>
    </submittedName>
</protein>
<proteinExistence type="predicted"/>
<gene>
    <name evidence="1" type="ORF">GCM10011332_26150</name>
</gene>
<dbReference type="EMBL" id="BMHV01000020">
    <property type="protein sequence ID" value="GGF70928.1"/>
    <property type="molecule type" value="Genomic_DNA"/>
</dbReference>